<dbReference type="OrthoDB" id="198735at2759"/>
<dbReference type="SUPFAM" id="SSF51182">
    <property type="entry name" value="RmlC-like cupins"/>
    <property type="match status" value="1"/>
</dbReference>
<dbReference type="InterPro" id="IPR011051">
    <property type="entry name" value="RmlC_Cupin_sf"/>
</dbReference>
<feature type="binding site" evidence="2">
    <location>
        <position position="106"/>
    </location>
    <ligand>
        <name>Fe cation</name>
        <dbReference type="ChEBI" id="CHEBI:24875"/>
    </ligand>
</feature>
<proteinExistence type="inferred from homology"/>
<evidence type="ECO:0000259" key="5">
    <source>
        <dbReference type="Pfam" id="PF05726"/>
    </source>
</evidence>
<evidence type="ECO:0000256" key="3">
    <source>
        <dbReference type="RuleBase" id="RU003457"/>
    </source>
</evidence>
<dbReference type="InterPro" id="IPR008778">
    <property type="entry name" value="Pirin_C_dom"/>
</dbReference>
<dbReference type="InterPro" id="IPR003829">
    <property type="entry name" value="Pirin_N_dom"/>
</dbReference>
<evidence type="ECO:0000313" key="7">
    <source>
        <dbReference type="Proteomes" id="UP000077521"/>
    </source>
</evidence>
<keyword evidence="7" id="KW-1185">Reference proteome</keyword>
<keyword evidence="2" id="KW-0479">Metal-binding</keyword>
<dbReference type="PANTHER" id="PTHR13903">
    <property type="entry name" value="PIRIN-RELATED"/>
    <property type="match status" value="1"/>
</dbReference>
<keyword evidence="2" id="KW-0408">Iron</keyword>
<comment type="cofactor">
    <cofactor evidence="2">
        <name>Fe cation</name>
        <dbReference type="ChEBI" id="CHEBI:24875"/>
    </cofactor>
    <text evidence="2">Binds 1 Fe cation per subunit.</text>
</comment>
<dbReference type="PANTHER" id="PTHR13903:SF8">
    <property type="entry name" value="PIRIN"/>
    <property type="match status" value="1"/>
</dbReference>
<evidence type="ECO:0000259" key="4">
    <source>
        <dbReference type="Pfam" id="PF02678"/>
    </source>
</evidence>
<gene>
    <name evidence="6" type="ORF">A4X13_0g2778</name>
</gene>
<comment type="similarity">
    <text evidence="1 3">Belongs to the pirin family.</text>
</comment>
<comment type="caution">
    <text evidence="6">The sequence shown here is derived from an EMBL/GenBank/DDBJ whole genome shotgun (WGS) entry which is preliminary data.</text>
</comment>
<evidence type="ECO:0000256" key="1">
    <source>
        <dbReference type="ARBA" id="ARBA00008416"/>
    </source>
</evidence>
<name>A0A177TBP3_9BASI</name>
<accession>A0A177TBP3</accession>
<reference evidence="6" key="1">
    <citation type="submission" date="2016-04" db="EMBL/GenBank/DDBJ databases">
        <authorList>
            <person name="Nguyen H.D."/>
            <person name="Samba Siva P."/>
            <person name="Cullis J."/>
            <person name="Levesque C.A."/>
            <person name="Hambleton S."/>
        </authorList>
    </citation>
    <scope>NUCLEOTIDE SEQUENCE</scope>
    <source>
        <strain evidence="6">DAOMC 236416</strain>
    </source>
</reference>
<feature type="binding site" evidence="2">
    <location>
        <position position="60"/>
    </location>
    <ligand>
        <name>Fe cation</name>
        <dbReference type="ChEBI" id="CHEBI:24875"/>
    </ligand>
</feature>
<dbReference type="CDD" id="cd02247">
    <property type="entry name" value="cupin_pirin_C"/>
    <property type="match status" value="1"/>
</dbReference>
<dbReference type="EMBL" id="LWDF02000140">
    <property type="protein sequence ID" value="KAE8256230.1"/>
    <property type="molecule type" value="Genomic_DNA"/>
</dbReference>
<evidence type="ECO:0000313" key="6">
    <source>
        <dbReference type="EMBL" id="KAE8256230.1"/>
    </source>
</evidence>
<evidence type="ECO:0000256" key="2">
    <source>
        <dbReference type="PIRSR" id="PIRSR006232-1"/>
    </source>
</evidence>
<dbReference type="Pfam" id="PF02678">
    <property type="entry name" value="Pirin"/>
    <property type="match status" value="1"/>
</dbReference>
<dbReference type="GO" id="GO:0046872">
    <property type="term" value="F:metal ion binding"/>
    <property type="evidence" value="ECO:0007669"/>
    <property type="project" value="UniProtKB-KW"/>
</dbReference>
<feature type="binding site" evidence="2">
    <location>
        <position position="62"/>
    </location>
    <ligand>
        <name>Fe cation</name>
        <dbReference type="ChEBI" id="CHEBI:24875"/>
    </ligand>
</feature>
<dbReference type="Pfam" id="PF05726">
    <property type="entry name" value="Pirin_C"/>
    <property type="match status" value="1"/>
</dbReference>
<sequence length="327" mass="35800">MASSGFVSRIVTKAVPAIETSEGVGARVRRSIGTPGLQNLSPFLMLDHFRIPPKAGFADHPHRGQVTVTLMLEGQVQHEDFAGHAGTIGPGDLQWMTAGRGIVHAEMPKHYDEAGNRLPDPVGLQLWIDLPRDHKFDEPDYQELKGSSLPTVTPRESEPEETEGKGWKIKVIAGESHGAKSPIRSPESGGCEYYDITLQPGGRVFQHLPKGWNAFVYSTNGSIKVGEKEKAKVFEKYHTLVLSNAGPDSTEDGVWFEHASSGAEANEEARFFLVAGKPLDQPTVQYGPFVLCSKEDVMQTLKDFQLGQNGFERAPGWQSKIAEGFGH</sequence>
<dbReference type="AlphaFoldDB" id="A0A177TBP3"/>
<dbReference type="CDD" id="cd02909">
    <property type="entry name" value="cupin_pirin_N"/>
    <property type="match status" value="1"/>
</dbReference>
<feature type="domain" description="Pirin C-terminal" evidence="5">
    <location>
        <begin position="193"/>
        <end position="309"/>
    </location>
</feature>
<dbReference type="InterPro" id="IPR014710">
    <property type="entry name" value="RmlC-like_jellyroll"/>
</dbReference>
<protein>
    <recommendedName>
        <fullName evidence="8">Pirin N-terminal domain-containing protein</fullName>
    </recommendedName>
</protein>
<dbReference type="PIRSF" id="PIRSF006232">
    <property type="entry name" value="Pirin"/>
    <property type="match status" value="1"/>
</dbReference>
<dbReference type="InterPro" id="IPR012093">
    <property type="entry name" value="Pirin"/>
</dbReference>
<dbReference type="Proteomes" id="UP000077521">
    <property type="component" value="Unassembled WGS sequence"/>
</dbReference>
<reference evidence="6" key="2">
    <citation type="journal article" date="2019" name="IMA Fungus">
        <title>Genome sequencing and comparison of five Tilletia species to identify candidate genes for the detection of regulated species infecting wheat.</title>
        <authorList>
            <person name="Nguyen H.D.T."/>
            <person name="Sultana T."/>
            <person name="Kesanakurti P."/>
            <person name="Hambleton S."/>
        </authorList>
    </citation>
    <scope>NUCLEOTIDE SEQUENCE</scope>
    <source>
        <strain evidence="6">DAOMC 236416</strain>
    </source>
</reference>
<dbReference type="Gene3D" id="2.60.120.10">
    <property type="entry name" value="Jelly Rolls"/>
    <property type="match status" value="2"/>
</dbReference>
<feature type="domain" description="Pirin N-terminal" evidence="4">
    <location>
        <begin position="26"/>
        <end position="128"/>
    </location>
</feature>
<evidence type="ECO:0008006" key="8">
    <source>
        <dbReference type="Google" id="ProtNLM"/>
    </source>
</evidence>
<organism evidence="6 7">
    <name type="scientific">Tilletia indica</name>
    <dbReference type="NCBI Taxonomy" id="43049"/>
    <lineage>
        <taxon>Eukaryota</taxon>
        <taxon>Fungi</taxon>
        <taxon>Dikarya</taxon>
        <taxon>Basidiomycota</taxon>
        <taxon>Ustilaginomycotina</taxon>
        <taxon>Exobasidiomycetes</taxon>
        <taxon>Tilletiales</taxon>
        <taxon>Tilletiaceae</taxon>
        <taxon>Tilletia</taxon>
    </lineage>
</organism>
<feature type="binding site" evidence="2">
    <location>
        <position position="104"/>
    </location>
    <ligand>
        <name>Fe cation</name>
        <dbReference type="ChEBI" id="CHEBI:24875"/>
    </ligand>
</feature>